<dbReference type="EMBL" id="CP016181">
    <property type="protein sequence ID" value="AWY01613.1"/>
    <property type="molecule type" value="Genomic_DNA"/>
</dbReference>
<accession>A0A2Z4PVU4</accession>
<dbReference type="GO" id="GO:0019614">
    <property type="term" value="P:catechol-containing compound catabolic process"/>
    <property type="evidence" value="ECO:0007669"/>
    <property type="project" value="InterPro"/>
</dbReference>
<dbReference type="InterPro" id="IPR000627">
    <property type="entry name" value="Intradiol_dOase_C"/>
</dbReference>
<evidence type="ECO:0000256" key="10">
    <source>
        <dbReference type="ARBA" id="ARBA00023004"/>
    </source>
</evidence>
<dbReference type="PANTHER" id="PTHR33711">
    <property type="entry name" value="DIOXYGENASE, PUTATIVE (AFU_ORTHOLOGUE AFUA_2G02910)-RELATED"/>
    <property type="match status" value="1"/>
</dbReference>
<comment type="similarity">
    <text evidence="4">Belongs to the intradiol ring-cleavage dioxygenase family.</text>
</comment>
<keyword evidence="7" id="KW-0058">Aromatic hydrocarbons catabolism</keyword>
<dbReference type="RefSeq" id="WP_112140227.1">
    <property type="nucleotide sequence ID" value="NZ_CP016181.1"/>
</dbReference>
<dbReference type="InterPro" id="IPR050770">
    <property type="entry name" value="Intradiol_RC_Dioxygenase"/>
</dbReference>
<dbReference type="PANTHER" id="PTHR33711:SF7">
    <property type="entry name" value="INTRADIOL RING-CLEAVAGE DIOXYGENASES DOMAIN-CONTAINING PROTEIN-RELATED"/>
    <property type="match status" value="1"/>
</dbReference>
<proteinExistence type="inferred from homology"/>
<keyword evidence="8 12" id="KW-0223">Dioxygenase</keyword>
<evidence type="ECO:0000256" key="8">
    <source>
        <dbReference type="ARBA" id="ARBA00022964"/>
    </source>
</evidence>
<evidence type="ECO:0000256" key="9">
    <source>
        <dbReference type="ARBA" id="ARBA00023002"/>
    </source>
</evidence>
<dbReference type="InterPro" id="IPR007535">
    <property type="entry name" value="Catechol_dOase_N"/>
</dbReference>
<dbReference type="Gene3D" id="2.60.130.10">
    <property type="entry name" value="Aromatic compound dioxygenase"/>
    <property type="match status" value="1"/>
</dbReference>
<dbReference type="InterPro" id="IPR012801">
    <property type="entry name" value="Cchol_dOase_prob"/>
</dbReference>
<dbReference type="AlphaFoldDB" id="A0A2Z4PVU4"/>
<dbReference type="Pfam" id="PF04444">
    <property type="entry name" value="Dioxygenase_N"/>
    <property type="match status" value="1"/>
</dbReference>
<gene>
    <name evidence="12" type="ORF">A8139_17805</name>
</gene>
<dbReference type="Proteomes" id="UP000249898">
    <property type="component" value="Chromosome"/>
</dbReference>
<evidence type="ECO:0000256" key="4">
    <source>
        <dbReference type="ARBA" id="ARBA00007825"/>
    </source>
</evidence>
<organism evidence="12 13">
    <name type="scientific">Marinomonas primoryensis</name>
    <dbReference type="NCBI Taxonomy" id="178399"/>
    <lineage>
        <taxon>Bacteria</taxon>
        <taxon>Pseudomonadati</taxon>
        <taxon>Pseudomonadota</taxon>
        <taxon>Gammaproteobacteria</taxon>
        <taxon>Oceanospirillales</taxon>
        <taxon>Oceanospirillaceae</taxon>
        <taxon>Marinomonas</taxon>
    </lineage>
</organism>
<sequence>MTVKTIQTEAVQELLKKVAGLDNNKGNPRVKEIMHRLMSDVYKIIEDLDITPDEFWHAANYLNELGTNKEAVLLAPGLGFDHYLDIREDAKDEAIGLVGGTPRTIEGPLYVEGAPTSQTEARMDDGNTPGQGMWLHGQVLDEAGAPLAGAIVDIWHADSKGGYSFFDTTQSELNLRRKIITDENGYYFARSIVPSGYGCPPEGSSMKVLSLLGRHGNRPAHIHYFVSKPGCKHLTTQINLAGDEYTYDDFAFATRNELVVQATASSDPEMIKKHSFDGEYLDVEFNVTLIKTKNSDLEEMHNRARVSLA</sequence>
<keyword evidence="10" id="KW-0408">Iron</keyword>
<comment type="pathway">
    <text evidence="3">Aromatic compound metabolism; beta-ketoadipate pathway; 5-oxo-4,5-dihydro-2-furylacetate from catechol: step 1/3.</text>
</comment>
<evidence type="ECO:0000313" key="12">
    <source>
        <dbReference type="EMBL" id="AWY01613.1"/>
    </source>
</evidence>
<dbReference type="SUPFAM" id="SSF49482">
    <property type="entry name" value="Aromatic compound dioxygenase"/>
    <property type="match status" value="1"/>
</dbReference>
<protein>
    <recommendedName>
        <fullName evidence="5">catechol 1,2-dioxygenase</fullName>
        <ecNumber evidence="5">1.13.11.1</ecNumber>
    </recommendedName>
</protein>
<evidence type="ECO:0000256" key="5">
    <source>
        <dbReference type="ARBA" id="ARBA00013118"/>
    </source>
</evidence>
<evidence type="ECO:0000256" key="7">
    <source>
        <dbReference type="ARBA" id="ARBA00022797"/>
    </source>
</evidence>
<evidence type="ECO:0000256" key="2">
    <source>
        <dbReference type="ARBA" id="ARBA00001965"/>
    </source>
</evidence>
<dbReference type="GO" id="GO:0042952">
    <property type="term" value="P:beta-ketoadipate pathway"/>
    <property type="evidence" value="ECO:0007669"/>
    <property type="project" value="UniProtKB-UniPathway"/>
</dbReference>
<evidence type="ECO:0000313" key="13">
    <source>
        <dbReference type="Proteomes" id="UP000249898"/>
    </source>
</evidence>
<dbReference type="Pfam" id="PF00775">
    <property type="entry name" value="Dioxygenase_C"/>
    <property type="match status" value="1"/>
</dbReference>
<evidence type="ECO:0000256" key="3">
    <source>
        <dbReference type="ARBA" id="ARBA00004957"/>
    </source>
</evidence>
<feature type="domain" description="Intradiol ring-cleavage dioxygenases" evidence="11">
    <location>
        <begin position="135"/>
        <end position="163"/>
    </location>
</feature>
<dbReference type="EC" id="1.13.11.1" evidence="5"/>
<name>A0A2Z4PVU4_9GAMM</name>
<keyword evidence="6" id="KW-0479">Metal-binding</keyword>
<evidence type="ECO:0000259" key="11">
    <source>
        <dbReference type="PROSITE" id="PS00083"/>
    </source>
</evidence>
<evidence type="ECO:0000256" key="1">
    <source>
        <dbReference type="ARBA" id="ARBA00001312"/>
    </source>
</evidence>
<dbReference type="OrthoDB" id="9800887at2"/>
<comment type="catalytic activity">
    <reaction evidence="1">
        <text>catechol + O2 = cis,cis-muconate + 2 H(+)</text>
        <dbReference type="Rhea" id="RHEA:23852"/>
        <dbReference type="ChEBI" id="CHEBI:15378"/>
        <dbReference type="ChEBI" id="CHEBI:15379"/>
        <dbReference type="ChEBI" id="CHEBI:18135"/>
        <dbReference type="ChEBI" id="CHEBI:32379"/>
        <dbReference type="EC" id="1.13.11.1"/>
    </reaction>
</comment>
<evidence type="ECO:0000256" key="6">
    <source>
        <dbReference type="ARBA" id="ARBA00022723"/>
    </source>
</evidence>
<reference evidence="12 13" key="1">
    <citation type="submission" date="2016-06" db="EMBL/GenBank/DDBJ databases">
        <title>The sequenced genome of the ice-adhering bacterium Marinomonas primoryensis, from Antarctica.</title>
        <authorList>
            <person name="Graham L."/>
            <person name="Vance T.D.R."/>
            <person name="Davies P.L."/>
        </authorList>
    </citation>
    <scope>NUCLEOTIDE SEQUENCE [LARGE SCALE GENOMIC DNA]</scope>
    <source>
        <strain evidence="12 13">AceL</strain>
    </source>
</reference>
<dbReference type="UniPathway" id="UPA00157">
    <property type="reaction ID" value="UER00258"/>
</dbReference>
<dbReference type="GO" id="GO:0008199">
    <property type="term" value="F:ferric iron binding"/>
    <property type="evidence" value="ECO:0007669"/>
    <property type="project" value="InterPro"/>
</dbReference>
<comment type="cofactor">
    <cofactor evidence="2">
        <name>Fe(3+)</name>
        <dbReference type="ChEBI" id="CHEBI:29034"/>
    </cofactor>
</comment>
<dbReference type="InterPro" id="IPR015889">
    <property type="entry name" value="Intradiol_dOase_core"/>
</dbReference>
<keyword evidence="9" id="KW-0560">Oxidoreductase</keyword>
<dbReference type="PROSITE" id="PS00083">
    <property type="entry name" value="INTRADIOL_DIOXYGENAS"/>
    <property type="match status" value="1"/>
</dbReference>
<dbReference type="NCBIfam" id="TIGR02439">
    <property type="entry name" value="catechol_proteo"/>
    <property type="match status" value="1"/>
</dbReference>
<dbReference type="GO" id="GO:0018576">
    <property type="term" value="F:catechol 1,2-dioxygenase activity"/>
    <property type="evidence" value="ECO:0007669"/>
    <property type="project" value="UniProtKB-EC"/>
</dbReference>